<dbReference type="InterPro" id="IPR052155">
    <property type="entry name" value="Biofilm_reg_signaling"/>
</dbReference>
<dbReference type="RefSeq" id="WP_044248338.1">
    <property type="nucleotide sequence ID" value="NZ_ASRX01000068.1"/>
</dbReference>
<organism evidence="3 4">
    <name type="scientific">Chondromyces apiculatus DSM 436</name>
    <dbReference type="NCBI Taxonomy" id="1192034"/>
    <lineage>
        <taxon>Bacteria</taxon>
        <taxon>Pseudomonadati</taxon>
        <taxon>Myxococcota</taxon>
        <taxon>Polyangia</taxon>
        <taxon>Polyangiales</taxon>
        <taxon>Polyangiaceae</taxon>
        <taxon>Chondromyces</taxon>
    </lineage>
</organism>
<dbReference type="PANTHER" id="PTHR44757">
    <property type="entry name" value="DIGUANYLATE CYCLASE DGCP"/>
    <property type="match status" value="1"/>
</dbReference>
<feature type="compositionally biased region" description="Low complexity" evidence="1">
    <location>
        <begin position="174"/>
        <end position="193"/>
    </location>
</feature>
<evidence type="ECO:0000313" key="3">
    <source>
        <dbReference type="EMBL" id="EYF01973.1"/>
    </source>
</evidence>
<dbReference type="AlphaFoldDB" id="A0A017SYE2"/>
<dbReference type="Proteomes" id="UP000019678">
    <property type="component" value="Unassembled WGS sequence"/>
</dbReference>
<dbReference type="PROSITE" id="PS50112">
    <property type="entry name" value="PAS"/>
    <property type="match status" value="1"/>
</dbReference>
<dbReference type="eggNOG" id="COG1366">
    <property type="taxonomic scope" value="Bacteria"/>
</dbReference>
<sequence length="193" mass="21982">MSTPGPAERSDHDGLRQRVAELEDQLRAAAAVDHERARELKTLEEQAHLLDLAHDTIMVRRLDGVILYWNKGAERMYGLTREEAVGRTSHEILATEFPVPLTQIERALIESGHWEGELRHSGPRGQVTVDSRWALRRDARGEPEAVLEINNDMTARKEAEAERNAGRKTSFALRRSSSPSSPRRSFPSPMRWW</sequence>
<reference evidence="3 4" key="1">
    <citation type="submission" date="2013-05" db="EMBL/GenBank/DDBJ databases">
        <title>Genome assembly of Chondromyces apiculatus DSM 436.</title>
        <authorList>
            <person name="Sharma G."/>
            <person name="Khatri I."/>
            <person name="Kaur C."/>
            <person name="Mayilraj S."/>
            <person name="Subramanian S."/>
        </authorList>
    </citation>
    <scope>NUCLEOTIDE SEQUENCE [LARGE SCALE GENOMIC DNA]</scope>
    <source>
        <strain evidence="3 4">DSM 436</strain>
    </source>
</reference>
<dbReference type="OrthoDB" id="341208at2"/>
<dbReference type="InterPro" id="IPR000014">
    <property type="entry name" value="PAS"/>
</dbReference>
<dbReference type="InterPro" id="IPR013656">
    <property type="entry name" value="PAS_4"/>
</dbReference>
<gene>
    <name evidence="3" type="ORF">CAP_7591</name>
</gene>
<dbReference type="Pfam" id="PF08448">
    <property type="entry name" value="PAS_4"/>
    <property type="match status" value="1"/>
</dbReference>
<accession>A0A017SYE2</accession>
<keyword evidence="4" id="KW-1185">Reference proteome</keyword>
<dbReference type="SMART" id="SM00091">
    <property type="entry name" value="PAS"/>
    <property type="match status" value="1"/>
</dbReference>
<dbReference type="SUPFAM" id="SSF55785">
    <property type="entry name" value="PYP-like sensor domain (PAS domain)"/>
    <property type="match status" value="1"/>
</dbReference>
<feature type="domain" description="PAS" evidence="2">
    <location>
        <begin position="42"/>
        <end position="112"/>
    </location>
</feature>
<name>A0A017SYE2_9BACT</name>
<evidence type="ECO:0000259" key="2">
    <source>
        <dbReference type="PROSITE" id="PS50112"/>
    </source>
</evidence>
<protein>
    <submittedName>
        <fullName evidence="3">Putative PAS/PAC sensor protein</fullName>
    </submittedName>
</protein>
<dbReference type="CDD" id="cd00130">
    <property type="entry name" value="PAS"/>
    <property type="match status" value="1"/>
</dbReference>
<dbReference type="PANTHER" id="PTHR44757:SF2">
    <property type="entry name" value="BIOFILM ARCHITECTURE MAINTENANCE PROTEIN MBAA"/>
    <property type="match status" value="1"/>
</dbReference>
<proteinExistence type="predicted"/>
<feature type="region of interest" description="Disordered" evidence="1">
    <location>
        <begin position="154"/>
        <end position="193"/>
    </location>
</feature>
<dbReference type="STRING" id="1192034.CAP_7591"/>
<comment type="caution">
    <text evidence="3">The sequence shown here is derived from an EMBL/GenBank/DDBJ whole genome shotgun (WGS) entry which is preliminary data.</text>
</comment>
<dbReference type="Gene3D" id="3.30.450.20">
    <property type="entry name" value="PAS domain"/>
    <property type="match status" value="1"/>
</dbReference>
<dbReference type="EMBL" id="ASRX01000068">
    <property type="protein sequence ID" value="EYF01973.1"/>
    <property type="molecule type" value="Genomic_DNA"/>
</dbReference>
<dbReference type="NCBIfam" id="TIGR00229">
    <property type="entry name" value="sensory_box"/>
    <property type="match status" value="1"/>
</dbReference>
<dbReference type="InterPro" id="IPR035965">
    <property type="entry name" value="PAS-like_dom_sf"/>
</dbReference>
<evidence type="ECO:0000313" key="4">
    <source>
        <dbReference type="Proteomes" id="UP000019678"/>
    </source>
</evidence>
<evidence type="ECO:0000256" key="1">
    <source>
        <dbReference type="SAM" id="MobiDB-lite"/>
    </source>
</evidence>
<feature type="compositionally biased region" description="Basic and acidic residues" evidence="1">
    <location>
        <begin position="154"/>
        <end position="165"/>
    </location>
</feature>